<dbReference type="Proteomes" id="UP000221020">
    <property type="component" value="Unassembled WGS sequence"/>
</dbReference>
<proteinExistence type="predicted"/>
<dbReference type="SUPFAM" id="SSF55729">
    <property type="entry name" value="Acyl-CoA N-acyltransferases (Nat)"/>
    <property type="match status" value="1"/>
</dbReference>
<reference evidence="2 3" key="1">
    <citation type="submission" date="2017-09" db="EMBL/GenBank/DDBJ databases">
        <title>Large-scale bioinformatics analysis of Bacillus genomes uncovers conserved roles of natural products in bacterial physiology.</title>
        <authorList>
            <consortium name="Agbiome Team Llc"/>
            <person name="Bleich R.M."/>
            <person name="Grubbs K.J."/>
            <person name="Santa Maria K.C."/>
            <person name="Allen S.E."/>
            <person name="Farag S."/>
            <person name="Shank E.A."/>
            <person name="Bowers A."/>
        </authorList>
    </citation>
    <scope>NUCLEOTIDE SEQUENCE [LARGE SCALE GENOMIC DNA]</scope>
    <source>
        <strain evidence="2 3">AFS092012</strain>
    </source>
</reference>
<dbReference type="RefSeq" id="WP_097894590.1">
    <property type="nucleotide sequence ID" value="NZ_NVOR01000063.1"/>
</dbReference>
<comment type="caution">
    <text evidence="2">The sequence shown here is derived from an EMBL/GenBank/DDBJ whole genome shotgun (WGS) entry which is preliminary data.</text>
</comment>
<accession>A0AA91VC11</accession>
<dbReference type="EMBL" id="NVOR01000063">
    <property type="protein sequence ID" value="PED81500.1"/>
    <property type="molecule type" value="Genomic_DNA"/>
</dbReference>
<protein>
    <submittedName>
        <fullName evidence="2">GNAT family N-acetyltransferase</fullName>
    </submittedName>
</protein>
<name>A0AA91VC11_9BACI</name>
<dbReference type="InterPro" id="IPR016181">
    <property type="entry name" value="Acyl_CoA_acyltransferase"/>
</dbReference>
<evidence type="ECO:0000259" key="1">
    <source>
        <dbReference type="PROSITE" id="PS51186"/>
    </source>
</evidence>
<gene>
    <name evidence="2" type="ORF">CON65_16745</name>
</gene>
<evidence type="ECO:0000313" key="2">
    <source>
        <dbReference type="EMBL" id="PED81500.1"/>
    </source>
</evidence>
<organism evidence="2 3">
    <name type="scientific">Bacillus pseudomycoides</name>
    <dbReference type="NCBI Taxonomy" id="64104"/>
    <lineage>
        <taxon>Bacteria</taxon>
        <taxon>Bacillati</taxon>
        <taxon>Bacillota</taxon>
        <taxon>Bacilli</taxon>
        <taxon>Bacillales</taxon>
        <taxon>Bacillaceae</taxon>
        <taxon>Bacillus</taxon>
        <taxon>Bacillus cereus group</taxon>
    </lineage>
</organism>
<dbReference type="AlphaFoldDB" id="A0AA91VC11"/>
<dbReference type="InterPro" id="IPR000182">
    <property type="entry name" value="GNAT_dom"/>
</dbReference>
<dbReference type="Gene3D" id="3.40.630.30">
    <property type="match status" value="1"/>
</dbReference>
<sequence>MELFEYEERFEKQVESYVLTEEQLQFTGIPKKCVELSKADADRHSILFFVNNELVTFFVLHENEGVKPYSENPKAILLRAFSTDYYYQGKGYAKQSLLLLPEFVRKKYPHISEIVLAVNVNNITAQSLYKKCGFIDEGVRKIGKKGELIIMSLYLSSYL</sequence>
<evidence type="ECO:0000313" key="3">
    <source>
        <dbReference type="Proteomes" id="UP000221020"/>
    </source>
</evidence>
<feature type="domain" description="N-acetyltransferase" evidence="1">
    <location>
        <begin position="1"/>
        <end position="156"/>
    </location>
</feature>
<dbReference type="PROSITE" id="PS51186">
    <property type="entry name" value="GNAT"/>
    <property type="match status" value="1"/>
</dbReference>
<dbReference type="GO" id="GO:0016747">
    <property type="term" value="F:acyltransferase activity, transferring groups other than amino-acyl groups"/>
    <property type="evidence" value="ECO:0007669"/>
    <property type="project" value="InterPro"/>
</dbReference>
<dbReference type="Pfam" id="PF00583">
    <property type="entry name" value="Acetyltransf_1"/>
    <property type="match status" value="1"/>
</dbReference>